<reference evidence="7 8" key="1">
    <citation type="submission" date="2019-01" db="EMBL/GenBank/DDBJ databases">
        <authorList>
            <person name="Alioto T."/>
            <person name="Alioto T."/>
        </authorList>
    </citation>
    <scope>NUCLEOTIDE SEQUENCE [LARGE SCALE GENOMIC DNA]</scope>
</reference>
<evidence type="ECO:0000256" key="3">
    <source>
        <dbReference type="ARBA" id="ARBA00023098"/>
    </source>
</evidence>
<keyword evidence="8" id="KW-1185">Reference proteome</keyword>
<dbReference type="EMBL" id="CAAGRJ010040050">
    <property type="protein sequence ID" value="VFV47194.1"/>
    <property type="molecule type" value="Genomic_DNA"/>
</dbReference>
<dbReference type="Pfam" id="PF00487">
    <property type="entry name" value="FA_desaturase"/>
    <property type="match status" value="1"/>
</dbReference>
<dbReference type="InterPro" id="IPR012171">
    <property type="entry name" value="Fatty_acid_desaturase"/>
</dbReference>
<keyword evidence="5" id="KW-0812">Transmembrane</keyword>
<dbReference type="PANTHER" id="PTHR19353">
    <property type="entry name" value="FATTY ACID DESATURASE 2"/>
    <property type="match status" value="1"/>
</dbReference>
<evidence type="ECO:0000313" key="8">
    <source>
        <dbReference type="Proteomes" id="UP000386466"/>
    </source>
</evidence>
<keyword evidence="1" id="KW-0444">Lipid biosynthesis</keyword>
<dbReference type="GO" id="GO:0016717">
    <property type="term" value="F:oxidoreductase activity, acting on paired donors, with oxidation of a pair of donors resulting in the reduction of molecular oxygen to two molecules of water"/>
    <property type="evidence" value="ECO:0007669"/>
    <property type="project" value="TreeGrafter"/>
</dbReference>
<evidence type="ECO:0000259" key="6">
    <source>
        <dbReference type="Pfam" id="PF00487"/>
    </source>
</evidence>
<feature type="transmembrane region" description="Helical" evidence="5">
    <location>
        <begin position="290"/>
        <end position="307"/>
    </location>
</feature>
<evidence type="ECO:0000256" key="5">
    <source>
        <dbReference type="SAM" id="Phobius"/>
    </source>
</evidence>
<sequence>MTTKLEDKHAGNGNLVGEGQPYLGEKYQANGKPVANGREKILAKEDGSRRVGGSRGVLTNVIPHSYSEFREPELGTWIYERGKVVKMLAASASSFDVFRAMHLDLDIVKLYLKPLLIGELAPEEPSQERNKSSQLVEDFRELRRTLEAMNMFKANPTFFFLHFIQVLILETLAWLIVWHFGSGWPVTIFISCLLTISQGQSSYLQHDLGHLSIFTKSKWNHLMQKLMMSHCKGLSTSWWNHRHFQHHVKTNIHPKDPDIDMGALFLLGELQPVKFGKMKIKYIDYEKQHLYFYMVGLPLLMPVYFNLESMKVMCLQRYWEDIAWVSSFYIRHFITFGPFYGIFGTILLIYLVKFLESPWVTYVTQMSHIPMRMSKEENRDWLSAQVLTTCNVEQSIFNDWFTGHLNFQIEHHLFPTMPRHNYHKVAPLVRSLCAKHGLQYVNKPMLEAFGDIVRALKKSAALWMDAYYET</sequence>
<gene>
    <name evidence="7" type="ORF">LYPA_23C003141</name>
</gene>
<organism evidence="7 8">
    <name type="scientific">Lynx pardinus</name>
    <name type="common">Iberian lynx</name>
    <name type="synonym">Felis pardina</name>
    <dbReference type="NCBI Taxonomy" id="191816"/>
    <lineage>
        <taxon>Eukaryota</taxon>
        <taxon>Metazoa</taxon>
        <taxon>Chordata</taxon>
        <taxon>Craniata</taxon>
        <taxon>Vertebrata</taxon>
        <taxon>Euteleostomi</taxon>
        <taxon>Mammalia</taxon>
        <taxon>Eutheria</taxon>
        <taxon>Laurasiatheria</taxon>
        <taxon>Carnivora</taxon>
        <taxon>Feliformia</taxon>
        <taxon>Felidae</taxon>
        <taxon>Felinae</taxon>
        <taxon>Lynx</taxon>
    </lineage>
</organism>
<evidence type="ECO:0000256" key="4">
    <source>
        <dbReference type="ARBA" id="ARBA00023160"/>
    </source>
</evidence>
<dbReference type="AlphaFoldDB" id="A0A485PS34"/>
<keyword evidence="5" id="KW-0472">Membrane</keyword>
<evidence type="ECO:0000256" key="2">
    <source>
        <dbReference type="ARBA" id="ARBA00022832"/>
    </source>
</evidence>
<accession>A0A485PS34</accession>
<evidence type="ECO:0000256" key="1">
    <source>
        <dbReference type="ARBA" id="ARBA00022516"/>
    </source>
</evidence>
<dbReference type="GO" id="GO:0006633">
    <property type="term" value="P:fatty acid biosynthetic process"/>
    <property type="evidence" value="ECO:0007669"/>
    <property type="project" value="UniProtKB-KW"/>
</dbReference>
<dbReference type="CDD" id="cd03506">
    <property type="entry name" value="Delta6-FADS-like"/>
    <property type="match status" value="1"/>
</dbReference>
<dbReference type="Proteomes" id="UP000386466">
    <property type="component" value="Unassembled WGS sequence"/>
</dbReference>
<evidence type="ECO:0000313" key="7">
    <source>
        <dbReference type="EMBL" id="VFV47194.1"/>
    </source>
</evidence>
<dbReference type="PANTHER" id="PTHR19353:SF22">
    <property type="entry name" value="FATTY ACID DESATURASE 2-LIKE PROTEIN FADS2B-RELATED"/>
    <property type="match status" value="1"/>
</dbReference>
<keyword evidence="3" id="KW-0443">Lipid metabolism</keyword>
<dbReference type="GO" id="GO:0016020">
    <property type="term" value="C:membrane"/>
    <property type="evidence" value="ECO:0007669"/>
    <property type="project" value="TreeGrafter"/>
</dbReference>
<dbReference type="InterPro" id="IPR005804">
    <property type="entry name" value="FA_desaturase_dom"/>
</dbReference>
<name>A0A485PS34_LYNPA</name>
<keyword evidence="4" id="KW-0275">Fatty acid biosynthesis</keyword>
<protein>
    <submittedName>
        <fullName evidence="7">Fatty acid desaturase 2-like</fullName>
    </submittedName>
</protein>
<feature type="transmembrane region" description="Helical" evidence="5">
    <location>
        <begin position="158"/>
        <end position="177"/>
    </location>
</feature>
<keyword evidence="5" id="KW-1133">Transmembrane helix</keyword>
<feature type="transmembrane region" description="Helical" evidence="5">
    <location>
        <begin position="327"/>
        <end position="352"/>
    </location>
</feature>
<keyword evidence="2" id="KW-0276">Fatty acid metabolism</keyword>
<proteinExistence type="predicted"/>
<feature type="domain" description="Fatty acid desaturase" evidence="6">
    <location>
        <begin position="183"/>
        <end position="441"/>
    </location>
</feature>